<proteinExistence type="predicted"/>
<dbReference type="AlphaFoldDB" id="A0A2P8HP30"/>
<dbReference type="RefSeq" id="WP_106528390.1">
    <property type="nucleotide sequence ID" value="NZ_PYAW01000002.1"/>
</dbReference>
<keyword evidence="3" id="KW-1185">Reference proteome</keyword>
<dbReference type="InterPro" id="IPR000782">
    <property type="entry name" value="FAS1_domain"/>
</dbReference>
<evidence type="ECO:0000313" key="3">
    <source>
        <dbReference type="Proteomes" id="UP000240971"/>
    </source>
</evidence>
<dbReference type="OrthoDB" id="659398at2"/>
<reference evidence="2 3" key="1">
    <citation type="submission" date="2018-03" db="EMBL/GenBank/DDBJ databases">
        <title>Genomic Encyclopedia of Archaeal and Bacterial Type Strains, Phase II (KMG-II): from individual species to whole genera.</title>
        <authorList>
            <person name="Goeker M."/>
        </authorList>
    </citation>
    <scope>NUCLEOTIDE SEQUENCE [LARGE SCALE GENOMIC DNA]</scope>
    <source>
        <strain evidence="2 3">DSM 24859</strain>
    </source>
</reference>
<accession>A0A2P8HP30</accession>
<dbReference type="SMART" id="SM00554">
    <property type="entry name" value="FAS1"/>
    <property type="match status" value="2"/>
</dbReference>
<evidence type="ECO:0000313" key="2">
    <source>
        <dbReference type="EMBL" id="PSL47971.1"/>
    </source>
</evidence>
<feature type="domain" description="FAS1" evidence="1">
    <location>
        <begin position="37"/>
        <end position="172"/>
    </location>
</feature>
<dbReference type="InterPro" id="IPR036378">
    <property type="entry name" value="FAS1_dom_sf"/>
</dbReference>
<dbReference type="Proteomes" id="UP000240971">
    <property type="component" value="Unassembled WGS sequence"/>
</dbReference>
<dbReference type="PROSITE" id="PS50213">
    <property type="entry name" value="FAS1"/>
    <property type="match status" value="2"/>
</dbReference>
<name>A0A2P8HP30_CHINA</name>
<dbReference type="Pfam" id="PF02469">
    <property type="entry name" value="Fasciclin"/>
    <property type="match status" value="2"/>
</dbReference>
<evidence type="ECO:0000259" key="1">
    <source>
        <dbReference type="PROSITE" id="PS50213"/>
    </source>
</evidence>
<dbReference type="PROSITE" id="PS51257">
    <property type="entry name" value="PROKAR_LIPOPROTEIN"/>
    <property type="match status" value="1"/>
</dbReference>
<protein>
    <submittedName>
        <fullName evidence="2">Putative surface protein with fasciclin (FAS1) repeats</fullName>
    </submittedName>
</protein>
<sequence>MKNIYLYKNAALYHLLLLLLLLTACKKEEHTLVVTAKSTLLQYVSKDPQLTLFKAALERAGMLNDTTFSNGGPYTIFAPVDSAFKVAGLTLDRINAYDPKALAFILQYHFVYGNLSSNSLIGFYTQVAISRNPVYRPTITKNYFGIFLNGIPLTTANIILGDGIVHKLGRVAFPPVGNMEDVIQQSPDLTLFTAATHLLGYDTIFVKANPLPGYHGLYVSLTVLAPNDAAFGAYGFADVNAIKQADPVVLRSFIQFYFKPGTSLTSSFLGGTILGDALFDLVNPRIYKIQADGITFTTSGNVVPPHIVRPDVIATNGVVQVVDQVIIP</sequence>
<dbReference type="PANTHER" id="PTHR10900:SF77">
    <property type="entry name" value="FI19380P1"/>
    <property type="match status" value="1"/>
</dbReference>
<feature type="domain" description="FAS1" evidence="1">
    <location>
        <begin position="176"/>
        <end position="326"/>
    </location>
</feature>
<dbReference type="PANTHER" id="PTHR10900">
    <property type="entry name" value="PERIOSTIN-RELATED"/>
    <property type="match status" value="1"/>
</dbReference>
<dbReference type="Gene3D" id="2.30.180.10">
    <property type="entry name" value="FAS1 domain"/>
    <property type="match status" value="2"/>
</dbReference>
<organism evidence="2 3">
    <name type="scientific">Chitinophaga niastensis</name>
    <dbReference type="NCBI Taxonomy" id="536980"/>
    <lineage>
        <taxon>Bacteria</taxon>
        <taxon>Pseudomonadati</taxon>
        <taxon>Bacteroidota</taxon>
        <taxon>Chitinophagia</taxon>
        <taxon>Chitinophagales</taxon>
        <taxon>Chitinophagaceae</taxon>
        <taxon>Chitinophaga</taxon>
    </lineage>
</organism>
<comment type="caution">
    <text evidence="2">The sequence shown here is derived from an EMBL/GenBank/DDBJ whole genome shotgun (WGS) entry which is preliminary data.</text>
</comment>
<dbReference type="SUPFAM" id="SSF82153">
    <property type="entry name" value="FAS1 domain"/>
    <property type="match status" value="2"/>
</dbReference>
<dbReference type="EMBL" id="PYAW01000002">
    <property type="protein sequence ID" value="PSL47971.1"/>
    <property type="molecule type" value="Genomic_DNA"/>
</dbReference>
<gene>
    <name evidence="2" type="ORF">CLV51_102831</name>
</gene>
<dbReference type="InterPro" id="IPR050904">
    <property type="entry name" value="Adhesion/Biosynth-related"/>
</dbReference>